<comment type="caution">
    <text evidence="2">The sequence shown here is derived from an EMBL/GenBank/DDBJ whole genome shotgun (WGS) entry which is preliminary data.</text>
</comment>
<protein>
    <submittedName>
        <fullName evidence="2">Uncharacterized protein</fullName>
    </submittedName>
</protein>
<dbReference type="AlphaFoldDB" id="A0AAD4Z8M0"/>
<evidence type="ECO:0000313" key="3">
    <source>
        <dbReference type="Proteomes" id="UP001054821"/>
    </source>
</evidence>
<name>A0AAD4Z8M0_PRUDU</name>
<evidence type="ECO:0000256" key="1">
    <source>
        <dbReference type="SAM" id="MobiDB-lite"/>
    </source>
</evidence>
<reference evidence="2 3" key="1">
    <citation type="journal article" date="2022" name="G3 (Bethesda)">
        <title>Whole-genome sequence and methylome profiling of the almond [Prunus dulcis (Mill.) D.A. Webb] cultivar 'Nonpareil'.</title>
        <authorList>
            <person name="D'Amico-Willman K.M."/>
            <person name="Ouma W.Z."/>
            <person name="Meulia T."/>
            <person name="Sideli G.M."/>
            <person name="Gradziel T.M."/>
            <person name="Fresnedo-Ramirez J."/>
        </authorList>
    </citation>
    <scope>NUCLEOTIDE SEQUENCE [LARGE SCALE GENOMIC DNA]</scope>
    <source>
        <strain evidence="2">Clone GOH B32 T37-40</strain>
    </source>
</reference>
<proteinExistence type="predicted"/>
<dbReference type="Proteomes" id="UP001054821">
    <property type="component" value="Chromosome 3"/>
</dbReference>
<dbReference type="EMBL" id="JAJFAZ020000003">
    <property type="protein sequence ID" value="KAI5337582.1"/>
    <property type="molecule type" value="Genomic_DNA"/>
</dbReference>
<feature type="region of interest" description="Disordered" evidence="1">
    <location>
        <begin position="135"/>
        <end position="176"/>
    </location>
</feature>
<gene>
    <name evidence="2" type="ORF">L3X38_016853</name>
</gene>
<accession>A0AAD4Z8M0</accession>
<keyword evidence="3" id="KW-1185">Reference proteome</keyword>
<evidence type="ECO:0000313" key="2">
    <source>
        <dbReference type="EMBL" id="KAI5337582.1"/>
    </source>
</evidence>
<organism evidence="2 3">
    <name type="scientific">Prunus dulcis</name>
    <name type="common">Almond</name>
    <name type="synonym">Amygdalus dulcis</name>
    <dbReference type="NCBI Taxonomy" id="3755"/>
    <lineage>
        <taxon>Eukaryota</taxon>
        <taxon>Viridiplantae</taxon>
        <taxon>Streptophyta</taxon>
        <taxon>Embryophyta</taxon>
        <taxon>Tracheophyta</taxon>
        <taxon>Spermatophyta</taxon>
        <taxon>Magnoliopsida</taxon>
        <taxon>eudicotyledons</taxon>
        <taxon>Gunneridae</taxon>
        <taxon>Pentapetalae</taxon>
        <taxon>rosids</taxon>
        <taxon>fabids</taxon>
        <taxon>Rosales</taxon>
        <taxon>Rosaceae</taxon>
        <taxon>Amygdaloideae</taxon>
        <taxon>Amygdaleae</taxon>
        <taxon>Prunus</taxon>
    </lineage>
</organism>
<sequence length="176" mass="19631">MSGPIGGGNSIAYTLEHPTPCVAPTLCPMRAHIGTSNAMGDDPKHYTESFHMLEHPTPHMESVSHAGKSNAACGKSNNWGRITSFNYGRSNSDGNWPKFHFEIRPKPRFSKSVSTQQIDPNLCIRQLELGKRGRNHTSLTRFGPRRWRRDNGKSPVRTSRDRGWNSWFPTGKASGS</sequence>